<organism evidence="1 2">
    <name type="scientific">Viridothelium virens</name>
    <name type="common">Speckled blister lichen</name>
    <name type="synonym">Trypethelium virens</name>
    <dbReference type="NCBI Taxonomy" id="1048519"/>
    <lineage>
        <taxon>Eukaryota</taxon>
        <taxon>Fungi</taxon>
        <taxon>Dikarya</taxon>
        <taxon>Ascomycota</taxon>
        <taxon>Pezizomycotina</taxon>
        <taxon>Dothideomycetes</taxon>
        <taxon>Dothideomycetes incertae sedis</taxon>
        <taxon>Trypetheliales</taxon>
        <taxon>Trypetheliaceae</taxon>
        <taxon>Viridothelium</taxon>
    </lineage>
</organism>
<dbReference type="AlphaFoldDB" id="A0A6A6GVX5"/>
<keyword evidence="2" id="KW-1185">Reference proteome</keyword>
<proteinExistence type="predicted"/>
<dbReference type="EMBL" id="ML991851">
    <property type="protein sequence ID" value="KAF2229926.1"/>
    <property type="molecule type" value="Genomic_DNA"/>
</dbReference>
<dbReference type="Proteomes" id="UP000800092">
    <property type="component" value="Unassembled WGS sequence"/>
</dbReference>
<evidence type="ECO:0000313" key="1">
    <source>
        <dbReference type="EMBL" id="KAF2229926.1"/>
    </source>
</evidence>
<evidence type="ECO:0000313" key="2">
    <source>
        <dbReference type="Proteomes" id="UP000800092"/>
    </source>
</evidence>
<protein>
    <submittedName>
        <fullName evidence="1">Uncharacterized protein</fullName>
    </submittedName>
</protein>
<reference evidence="1" key="1">
    <citation type="journal article" date="2020" name="Stud. Mycol.">
        <title>101 Dothideomycetes genomes: a test case for predicting lifestyles and emergence of pathogens.</title>
        <authorList>
            <person name="Haridas S."/>
            <person name="Albert R."/>
            <person name="Binder M."/>
            <person name="Bloem J."/>
            <person name="Labutti K."/>
            <person name="Salamov A."/>
            <person name="Andreopoulos B."/>
            <person name="Baker S."/>
            <person name="Barry K."/>
            <person name="Bills G."/>
            <person name="Bluhm B."/>
            <person name="Cannon C."/>
            <person name="Castanera R."/>
            <person name="Culley D."/>
            <person name="Daum C."/>
            <person name="Ezra D."/>
            <person name="Gonzalez J."/>
            <person name="Henrissat B."/>
            <person name="Kuo A."/>
            <person name="Liang C."/>
            <person name="Lipzen A."/>
            <person name="Lutzoni F."/>
            <person name="Magnuson J."/>
            <person name="Mondo S."/>
            <person name="Nolan M."/>
            <person name="Ohm R."/>
            <person name="Pangilinan J."/>
            <person name="Park H.-J."/>
            <person name="Ramirez L."/>
            <person name="Alfaro M."/>
            <person name="Sun H."/>
            <person name="Tritt A."/>
            <person name="Yoshinaga Y."/>
            <person name="Zwiers L.-H."/>
            <person name="Turgeon B."/>
            <person name="Goodwin S."/>
            <person name="Spatafora J."/>
            <person name="Crous P."/>
            <person name="Grigoriev I."/>
        </authorList>
    </citation>
    <scope>NUCLEOTIDE SEQUENCE</scope>
    <source>
        <strain evidence="1">Tuck. ex Michener</strain>
    </source>
</reference>
<name>A0A6A6GVX5_VIRVR</name>
<dbReference type="OrthoDB" id="5409477at2759"/>
<accession>A0A6A6GVX5</accession>
<sequence length="191" mass="21745">MESNPNCAICNAPALPECPCESERLTIAVRQAEKRAMDDRLHHIREWVIAHARAQILQSFNTVTSHRKIAHKKYLASLPFYDLYVQYAGHPPLHPRQLQALKTQIHEAELHFKRGIDADWKDSVVKYPEVLNYYYSLVEIRLPNDRSSSVLEPQLGIGKDRRRIRERRPGVGGLAPPVAPAAPPGPGWTYI</sequence>
<gene>
    <name evidence="1" type="ORF">EV356DRAFT_454888</name>
</gene>